<proteinExistence type="predicted"/>
<evidence type="ECO:0000259" key="3">
    <source>
        <dbReference type="Pfam" id="PF21307"/>
    </source>
</evidence>
<evidence type="ECO:0000313" key="5">
    <source>
        <dbReference type="EMBL" id="MBB2145132.1"/>
    </source>
</evidence>
<dbReference type="AlphaFoldDB" id="A0A923E0A0"/>
<organism evidence="5 6">
    <name type="scientific">Pedobacter planticolens</name>
    <dbReference type="NCBI Taxonomy" id="2679964"/>
    <lineage>
        <taxon>Bacteria</taxon>
        <taxon>Pseudomonadati</taxon>
        <taxon>Bacteroidota</taxon>
        <taxon>Sphingobacteriia</taxon>
        <taxon>Sphingobacteriales</taxon>
        <taxon>Sphingobacteriaceae</taxon>
        <taxon>Pedobacter</taxon>
    </lineage>
</organism>
<evidence type="ECO:0000259" key="4">
    <source>
        <dbReference type="Pfam" id="PF22124"/>
    </source>
</evidence>
<keyword evidence="1" id="KW-0732">Signal</keyword>
<dbReference type="PANTHER" id="PTHR31084">
    <property type="entry name" value="ALPHA-L-FUCOSIDASE 2"/>
    <property type="match status" value="1"/>
</dbReference>
<keyword evidence="5" id="KW-0378">Hydrolase</keyword>
<gene>
    <name evidence="5" type="ORF">GM921_06540</name>
</gene>
<feature type="chain" id="PRO_5037002702" evidence="1">
    <location>
        <begin position="21"/>
        <end position="824"/>
    </location>
</feature>
<feature type="domain" description="Alpha fucosidase A-like C-terminal" evidence="3">
    <location>
        <begin position="701"/>
        <end position="780"/>
    </location>
</feature>
<dbReference type="Pfam" id="PF22124">
    <property type="entry name" value="Glyco_hydro_95_cat"/>
    <property type="match status" value="1"/>
</dbReference>
<evidence type="ECO:0000256" key="1">
    <source>
        <dbReference type="SAM" id="SignalP"/>
    </source>
</evidence>
<name>A0A923E0A0_9SPHI</name>
<evidence type="ECO:0000259" key="2">
    <source>
        <dbReference type="Pfam" id="PF14498"/>
    </source>
</evidence>
<feature type="domain" description="Glycosyl hydrolase family 95 catalytic" evidence="4">
    <location>
        <begin position="290"/>
        <end position="699"/>
    </location>
</feature>
<dbReference type="Gene3D" id="2.70.98.50">
    <property type="entry name" value="putative glycoside hydrolase family protein from bacillus halodurans"/>
    <property type="match status" value="1"/>
</dbReference>
<dbReference type="Proteomes" id="UP000601055">
    <property type="component" value="Unassembled WGS sequence"/>
</dbReference>
<dbReference type="InterPro" id="IPR013780">
    <property type="entry name" value="Glyco_hydro_b"/>
</dbReference>
<dbReference type="Pfam" id="PF14498">
    <property type="entry name" value="Glyco_hyd_65N_2"/>
    <property type="match status" value="1"/>
</dbReference>
<evidence type="ECO:0000313" key="6">
    <source>
        <dbReference type="Proteomes" id="UP000601055"/>
    </source>
</evidence>
<dbReference type="FunFam" id="1.50.10.10:FF:000028">
    <property type="entry name" value="Alpha-L-fucosidase 2"/>
    <property type="match status" value="1"/>
</dbReference>
<protein>
    <submittedName>
        <fullName evidence="5">Glycoside hydrolase family 95 protein</fullName>
    </submittedName>
</protein>
<accession>A0A923E0A0</accession>
<dbReference type="Pfam" id="PF21307">
    <property type="entry name" value="Glyco_hydro_95_C"/>
    <property type="match status" value="1"/>
</dbReference>
<dbReference type="InterPro" id="IPR054363">
    <property type="entry name" value="GH95_cat"/>
</dbReference>
<dbReference type="GO" id="GO:0005975">
    <property type="term" value="P:carbohydrate metabolic process"/>
    <property type="evidence" value="ECO:0007669"/>
    <property type="project" value="InterPro"/>
</dbReference>
<sequence>MFKKILVFIICFCLSVSIFAQQKKNDATLKLWYAAPAANWNEALPIGNGRLGAMVFGNPAKEQVQLNEETVWSGGPNQNITAESGAAIPELRKLIFEGKFEEAQAIADVKMFPKKNSGMVYQTVGDLFLDFNGHEKATNYYRDLNIEKAVATVTYDLNGVHYKREIFSSFIDQVMIIRLTASKPGQISFTTSMVSPQKSEQKINKGKLILNGITSDHEGEKGQIKFESQVKVVNQGGTLTAKQNTYEVKNANSAIVYVSIATNFKKYNDLSGNATEKAAKFLDKAVLKNYDLALKEHIQFYRNYFNRVKLQLGVSAAVNKPTDQRILEFAKSNDPHLAALYFQYGRYLLISSSQPGTQPATLQGIWNDKLLPPWDSKYTININTEMNYWPAEVTNLTELHDPLFKMVKDLSITGQETAKVMYGAKGWVTHHNTDLFRITGPVDRVFPGLWPMGGNWLSQHLWDHYQFTGDKNFLKQYYPVLKGACEFYLDVLQEEPSHKWLVVVPSVSPENTYVEGKRVSISAGTTMDNQLLFDLFTKTSKAASILNLDVNFRKKLSATIARLAPMQIGKHGQLQEWLTDLDRVDDKHRHVSHLYGVYPSNQISPNRTPELFDAAKTSLLYRGDPATGWSMGWKVNLWARFLDGNHAYKLIADQLRLVGSKLDTVNTKGGGTYPNLLDAHPPFQIDGNFGCTAGIAEMLLQSHDGAVYILPALPDVWADGEITGLIARGGFEIAIAWKNGKIAQLKIKSKLGGNCRLRLNDSQIDKSKIPFKLAKNKNSNTFYEMPQIKTPLISKEAKLNKVLIPKSTDYDLQTVAGKSYTFNF</sequence>
<feature type="domain" description="Glycosyl hydrolase family 95 N-terminal" evidence="2">
    <location>
        <begin position="31"/>
        <end position="266"/>
    </location>
</feature>
<dbReference type="Gene3D" id="2.60.40.1180">
    <property type="entry name" value="Golgi alpha-mannosidase II"/>
    <property type="match status" value="1"/>
</dbReference>
<comment type="caution">
    <text evidence="5">The sequence shown here is derived from an EMBL/GenBank/DDBJ whole genome shotgun (WGS) entry which is preliminary data.</text>
</comment>
<dbReference type="InterPro" id="IPR049053">
    <property type="entry name" value="AFCA-like_C"/>
</dbReference>
<dbReference type="RefSeq" id="WP_182921792.1">
    <property type="nucleotide sequence ID" value="NZ_WNXD01000001.1"/>
</dbReference>
<dbReference type="InterPro" id="IPR008928">
    <property type="entry name" value="6-hairpin_glycosidase_sf"/>
</dbReference>
<dbReference type="GO" id="GO:0004560">
    <property type="term" value="F:alpha-L-fucosidase activity"/>
    <property type="evidence" value="ECO:0007669"/>
    <property type="project" value="InterPro"/>
</dbReference>
<dbReference type="InterPro" id="IPR012341">
    <property type="entry name" value="6hp_glycosidase-like_sf"/>
</dbReference>
<feature type="signal peptide" evidence="1">
    <location>
        <begin position="1"/>
        <end position="20"/>
    </location>
</feature>
<dbReference type="InterPro" id="IPR016518">
    <property type="entry name" value="Alpha-L-fucosidase"/>
</dbReference>
<reference evidence="5" key="1">
    <citation type="submission" date="2019-11" db="EMBL/GenBank/DDBJ databases">
        <title>Description of Pedobacter sp. LMG 31464T.</title>
        <authorList>
            <person name="Carlier A."/>
            <person name="Qi S."/>
            <person name="Vandamme P."/>
        </authorList>
    </citation>
    <scope>NUCLEOTIDE SEQUENCE</scope>
    <source>
        <strain evidence="5">LMG 31464</strain>
    </source>
</reference>
<dbReference type="SUPFAM" id="SSF48208">
    <property type="entry name" value="Six-hairpin glycosidases"/>
    <property type="match status" value="1"/>
</dbReference>
<dbReference type="PIRSF" id="PIRSF007663">
    <property type="entry name" value="UCP007663"/>
    <property type="match status" value="1"/>
</dbReference>
<dbReference type="PANTHER" id="PTHR31084:SF0">
    <property type="entry name" value="ALPHA-L-FUCOSIDASE 2"/>
    <property type="match status" value="1"/>
</dbReference>
<dbReference type="EMBL" id="WNXD01000001">
    <property type="protein sequence ID" value="MBB2145132.1"/>
    <property type="molecule type" value="Genomic_DNA"/>
</dbReference>
<dbReference type="Gene3D" id="1.50.10.10">
    <property type="match status" value="1"/>
</dbReference>
<dbReference type="InterPro" id="IPR027414">
    <property type="entry name" value="GH95_N_dom"/>
</dbReference>
<keyword evidence="6" id="KW-1185">Reference proteome</keyword>